<dbReference type="EMBL" id="MN988534">
    <property type="protein sequence ID" value="QIG73970.1"/>
    <property type="molecule type" value="Genomic_DNA"/>
</dbReference>
<name>A0A7S5RA86_9CAUD</name>
<evidence type="ECO:0000313" key="2">
    <source>
        <dbReference type="Proteomes" id="UP000646667"/>
    </source>
</evidence>
<reference evidence="1 2" key="1">
    <citation type="submission" date="2020-01" db="EMBL/GenBank/DDBJ databases">
        <title>Patterns of diversity and host range of bacteriophage communities associated with bean-nodulatin bacteria.</title>
        <authorList>
            <person name="Vann Cauwenberghe J."/>
            <person name="Santamaria R.I."/>
            <person name="Bustos P."/>
            <person name="Juarez S."/>
            <person name="Gonzalez V."/>
        </authorList>
    </citation>
    <scope>NUCLEOTIDE SEQUENCE [LARGE SCALE GENOMIC DNA]</scope>
    <source>
        <strain evidence="2">RHph</strain>
    </source>
</reference>
<proteinExistence type="predicted"/>
<sequence>MSESYNWFSWPHPSTEGGAELKGDLSSPTMATVPVEHYQTLLKRNALLVSLEFEGVEHWEGYARAKKRAEDNS</sequence>
<dbReference type="Proteomes" id="UP000646667">
    <property type="component" value="Segment"/>
</dbReference>
<dbReference type="Pfam" id="PF25708">
    <property type="entry name" value="Phage_T7_Gp5_9"/>
    <property type="match status" value="1"/>
</dbReference>
<evidence type="ECO:0000313" key="1">
    <source>
        <dbReference type="EMBL" id="QIG73970.1"/>
    </source>
</evidence>
<dbReference type="InterPro" id="IPR058007">
    <property type="entry name" value="Gp5.9"/>
</dbReference>
<gene>
    <name evidence="1" type="ORF">EVC06_195</name>
</gene>
<accession>A0A7S5RA86</accession>
<organism evidence="1 2">
    <name type="scientific">Rhizobium phage RHph_N34</name>
    <dbReference type="NCBI Taxonomy" id="2509586"/>
    <lineage>
        <taxon>Viruses</taxon>
        <taxon>Duplodnaviria</taxon>
        <taxon>Heunggongvirae</taxon>
        <taxon>Uroviricota</taxon>
        <taxon>Caudoviricetes</taxon>
        <taxon>Pootjesviridae</taxon>
        <taxon>Staniewskivirinae</taxon>
        <taxon>Trinifflemingvirus</taxon>
        <taxon>Trinifflemingvirus N34</taxon>
    </lineage>
</organism>
<keyword evidence="2" id="KW-1185">Reference proteome</keyword>
<protein>
    <submittedName>
        <fullName evidence="1">Host recBCD nuclease inhibitor protein</fullName>
    </submittedName>
</protein>